<dbReference type="SUPFAM" id="SSF103473">
    <property type="entry name" value="MFS general substrate transporter"/>
    <property type="match status" value="1"/>
</dbReference>
<sequence>MNKTSVRNFGSKGWLLILFGIICLFCNNAGTSDGLNVALPAISEGSGLDYNICLSIGTIAGFAGVVAMFVIGKIRDKIGSSKMSGILMIIFGFAFLFLFLRAENLVMYAVSMCIMVSCGQGTFFLCMGALQSSWFPKKRGVVVGISTIGANIASAIMVPIMTVLVTIANYKIGLSVFGVLPILMGILCLVFLKDNPMDAGIYPDNVSREEYERDYAIIKDEGSSYVSDWTIGKLLRTKELYLSALVPGIMGLVLVGIVSQFVNRNIALGLSQPVAVGAMTAAAVCGMFGSWLVGVLDTKMGTKKSAMLYCGFFAVGVLLNLLAEWCPPLVYVSILVIGMSLGGTTNFQISWPASIFGTMDYPFVNKLAFPMGYCIVSLNFIVNAVVLQLTGSLSRAYLVYVVLLVIDILIIKCTDAAKWDKIVHPELLKK</sequence>
<evidence type="ECO:0000256" key="6">
    <source>
        <dbReference type="ARBA" id="ARBA00023136"/>
    </source>
</evidence>
<feature type="transmembrane region" description="Helical" evidence="7">
    <location>
        <begin position="306"/>
        <end position="323"/>
    </location>
</feature>
<name>A0ABT2TMW2_9FIRM</name>
<dbReference type="Proteomes" id="UP001652442">
    <property type="component" value="Unassembled WGS sequence"/>
</dbReference>
<accession>A0ABT2TMW2</accession>
<dbReference type="PANTHER" id="PTHR43124">
    <property type="entry name" value="PURINE EFFLUX PUMP PBUE"/>
    <property type="match status" value="1"/>
</dbReference>
<feature type="transmembrane region" description="Helical" evidence="7">
    <location>
        <begin position="172"/>
        <end position="192"/>
    </location>
</feature>
<reference evidence="9 10" key="1">
    <citation type="journal article" date="2021" name="ISME Commun">
        <title>Automated analysis of genomic sequences facilitates high-throughput and comprehensive description of bacteria.</title>
        <authorList>
            <person name="Hitch T.C.A."/>
        </authorList>
    </citation>
    <scope>NUCLEOTIDE SEQUENCE [LARGE SCALE GENOMIC DNA]</scope>
    <source>
        <strain evidence="9 10">Sanger_109</strain>
    </source>
</reference>
<evidence type="ECO:0000256" key="5">
    <source>
        <dbReference type="ARBA" id="ARBA00022989"/>
    </source>
</evidence>
<keyword evidence="10" id="KW-1185">Reference proteome</keyword>
<proteinExistence type="predicted"/>
<feature type="transmembrane region" description="Helical" evidence="7">
    <location>
        <begin position="83"/>
        <end position="100"/>
    </location>
</feature>
<feature type="transmembrane region" description="Helical" evidence="7">
    <location>
        <begin position="393"/>
        <end position="411"/>
    </location>
</feature>
<comment type="subcellular location">
    <subcellularLocation>
        <location evidence="1">Cell membrane</location>
        <topology evidence="1">Multi-pass membrane protein</topology>
    </subcellularLocation>
</comment>
<keyword evidence="4 7" id="KW-0812">Transmembrane</keyword>
<feature type="transmembrane region" description="Helical" evidence="7">
    <location>
        <begin position="367"/>
        <end position="387"/>
    </location>
</feature>
<dbReference type="InterPro" id="IPR011701">
    <property type="entry name" value="MFS"/>
</dbReference>
<gene>
    <name evidence="9" type="ORF">OCV88_14070</name>
</gene>
<evidence type="ECO:0000256" key="7">
    <source>
        <dbReference type="SAM" id="Phobius"/>
    </source>
</evidence>
<evidence type="ECO:0000313" key="9">
    <source>
        <dbReference type="EMBL" id="MCU6763437.1"/>
    </source>
</evidence>
<dbReference type="RefSeq" id="WP_158426081.1">
    <property type="nucleotide sequence ID" value="NZ_JAOQJQ010000007.1"/>
</dbReference>
<dbReference type="InterPro" id="IPR050189">
    <property type="entry name" value="MFS_Efflux_Transporters"/>
</dbReference>
<feature type="transmembrane region" description="Helical" evidence="7">
    <location>
        <begin position="50"/>
        <end position="71"/>
    </location>
</feature>
<evidence type="ECO:0000256" key="4">
    <source>
        <dbReference type="ARBA" id="ARBA00022692"/>
    </source>
</evidence>
<evidence type="ECO:0000256" key="2">
    <source>
        <dbReference type="ARBA" id="ARBA00022448"/>
    </source>
</evidence>
<comment type="caution">
    <text evidence="9">The sequence shown here is derived from an EMBL/GenBank/DDBJ whole genome shotgun (WGS) entry which is preliminary data.</text>
</comment>
<dbReference type="EMBL" id="JAOQJQ010000007">
    <property type="protein sequence ID" value="MCU6763437.1"/>
    <property type="molecule type" value="Genomic_DNA"/>
</dbReference>
<feature type="transmembrane region" description="Helical" evidence="7">
    <location>
        <begin position="274"/>
        <end position="294"/>
    </location>
</feature>
<keyword evidence="2" id="KW-0813">Transport</keyword>
<feature type="transmembrane region" description="Helical" evidence="7">
    <location>
        <begin position="142"/>
        <end position="166"/>
    </location>
</feature>
<keyword evidence="5 7" id="KW-1133">Transmembrane helix</keyword>
<dbReference type="InterPro" id="IPR020846">
    <property type="entry name" value="MFS_dom"/>
</dbReference>
<keyword evidence="6 7" id="KW-0472">Membrane</keyword>
<dbReference type="Gene3D" id="1.20.1250.20">
    <property type="entry name" value="MFS general substrate transporter like domains"/>
    <property type="match status" value="1"/>
</dbReference>
<evidence type="ECO:0000256" key="3">
    <source>
        <dbReference type="ARBA" id="ARBA00022475"/>
    </source>
</evidence>
<dbReference type="InterPro" id="IPR036259">
    <property type="entry name" value="MFS_trans_sf"/>
</dbReference>
<protein>
    <submittedName>
        <fullName evidence="9">MFS transporter</fullName>
    </submittedName>
</protein>
<dbReference type="Pfam" id="PF07690">
    <property type="entry name" value="MFS_1"/>
    <property type="match status" value="1"/>
</dbReference>
<evidence type="ECO:0000256" key="1">
    <source>
        <dbReference type="ARBA" id="ARBA00004651"/>
    </source>
</evidence>
<feature type="transmembrane region" description="Helical" evidence="7">
    <location>
        <begin position="106"/>
        <end position="130"/>
    </location>
</feature>
<feature type="domain" description="Major facilitator superfamily (MFS) profile" evidence="8">
    <location>
        <begin position="1"/>
        <end position="419"/>
    </location>
</feature>
<evidence type="ECO:0000313" key="10">
    <source>
        <dbReference type="Proteomes" id="UP001652442"/>
    </source>
</evidence>
<feature type="transmembrane region" description="Helical" evidence="7">
    <location>
        <begin position="240"/>
        <end position="262"/>
    </location>
</feature>
<keyword evidence="3" id="KW-1003">Cell membrane</keyword>
<dbReference type="PROSITE" id="PS50850">
    <property type="entry name" value="MFS"/>
    <property type="match status" value="1"/>
</dbReference>
<evidence type="ECO:0000259" key="8">
    <source>
        <dbReference type="PROSITE" id="PS50850"/>
    </source>
</evidence>
<dbReference type="PANTHER" id="PTHR43124:SF3">
    <property type="entry name" value="CHLORAMPHENICOL EFFLUX PUMP RV0191"/>
    <property type="match status" value="1"/>
</dbReference>
<organism evidence="9 10">
    <name type="scientific">Brotonthovivens ammoniilytica</name>
    <dbReference type="NCBI Taxonomy" id="2981725"/>
    <lineage>
        <taxon>Bacteria</taxon>
        <taxon>Bacillati</taxon>
        <taxon>Bacillota</taxon>
        <taxon>Clostridia</taxon>
        <taxon>Lachnospirales</taxon>
        <taxon>Lachnospiraceae</taxon>
        <taxon>Brotonthovivens</taxon>
    </lineage>
</organism>